<evidence type="ECO:0000256" key="3">
    <source>
        <dbReference type="SAM" id="MobiDB-lite"/>
    </source>
</evidence>
<gene>
    <name evidence="4" type="ORF">BDZ94DRAFT_742005</name>
</gene>
<reference evidence="4" key="1">
    <citation type="submission" date="2020-11" db="EMBL/GenBank/DDBJ databases">
        <authorList>
            <consortium name="DOE Joint Genome Institute"/>
            <person name="Ahrendt S."/>
            <person name="Riley R."/>
            <person name="Andreopoulos W."/>
            <person name="Labutti K."/>
            <person name="Pangilinan J."/>
            <person name="Ruiz-Duenas F.J."/>
            <person name="Barrasa J.M."/>
            <person name="Sanchez-Garcia M."/>
            <person name="Camarero S."/>
            <person name="Miyauchi S."/>
            <person name="Serrano A."/>
            <person name="Linde D."/>
            <person name="Babiker R."/>
            <person name="Drula E."/>
            <person name="Ayuso-Fernandez I."/>
            <person name="Pacheco R."/>
            <person name="Padilla G."/>
            <person name="Ferreira P."/>
            <person name="Barriuso J."/>
            <person name="Kellner H."/>
            <person name="Castanera R."/>
            <person name="Alfaro M."/>
            <person name="Ramirez L."/>
            <person name="Pisabarro A.G."/>
            <person name="Kuo A."/>
            <person name="Tritt A."/>
            <person name="Lipzen A."/>
            <person name="He G."/>
            <person name="Yan M."/>
            <person name="Ng V."/>
            <person name="Cullen D."/>
            <person name="Martin F."/>
            <person name="Rosso M.-N."/>
            <person name="Henrissat B."/>
            <person name="Hibbett D."/>
            <person name="Martinez A.T."/>
            <person name="Grigoriev I.V."/>
        </authorList>
    </citation>
    <scope>NUCLEOTIDE SEQUENCE</scope>
    <source>
        <strain evidence="4">CBS 247.69</strain>
    </source>
</reference>
<dbReference type="SUPFAM" id="SSF143113">
    <property type="entry name" value="NAP-like"/>
    <property type="match status" value="1"/>
</dbReference>
<comment type="similarity">
    <text evidence="1 2">Belongs to the nucleosome assembly protein (NAP) family.</text>
</comment>
<feature type="region of interest" description="Disordered" evidence="3">
    <location>
        <begin position="274"/>
        <end position="294"/>
    </location>
</feature>
<proteinExistence type="inferred from homology"/>
<keyword evidence="5" id="KW-1185">Reference proteome</keyword>
<dbReference type="Proteomes" id="UP000807353">
    <property type="component" value="Unassembled WGS sequence"/>
</dbReference>
<organism evidence="4 5">
    <name type="scientific">Collybia nuda</name>
    <dbReference type="NCBI Taxonomy" id="64659"/>
    <lineage>
        <taxon>Eukaryota</taxon>
        <taxon>Fungi</taxon>
        <taxon>Dikarya</taxon>
        <taxon>Basidiomycota</taxon>
        <taxon>Agaricomycotina</taxon>
        <taxon>Agaricomycetes</taxon>
        <taxon>Agaricomycetidae</taxon>
        <taxon>Agaricales</taxon>
        <taxon>Tricholomatineae</taxon>
        <taxon>Clitocybaceae</taxon>
        <taxon>Collybia</taxon>
    </lineage>
</organism>
<dbReference type="GO" id="GO:0006334">
    <property type="term" value="P:nucleosome assembly"/>
    <property type="evidence" value="ECO:0007669"/>
    <property type="project" value="InterPro"/>
</dbReference>
<dbReference type="OrthoDB" id="27325at2759"/>
<protein>
    <recommendedName>
        <fullName evidence="6">Nucleosome assembly protein</fullName>
    </recommendedName>
</protein>
<dbReference type="GO" id="GO:0005634">
    <property type="term" value="C:nucleus"/>
    <property type="evidence" value="ECO:0007669"/>
    <property type="project" value="InterPro"/>
</dbReference>
<dbReference type="AlphaFoldDB" id="A0A9P5Y4S3"/>
<sequence length="294" mass="33620">MSHFEYDELSTDAKRSIQGIRGVEDSLKTLQKEYELAVFDLERKWSVKFSECYERRSALLSGTVAPTGEEIAVGETKSRRIRSDYQPLVALEDKAKAVPVENYWLHVFFNSHVDAYIAETDFTALRHLTNVSLSYPSQEELPMPAFRLGFCFSPNEFFKNAELELTLYYKAEVNFTGNLQFSHVTADKIDWMPDRNLIEIAAQNGDPQDPNDPGDESFFSIFEPPVLITVPAVEGANKDNEFDRSIALAHVFNFGLELKQMVLPNTVDYLLGEVEDDEDDDDEEWDDYESDSHI</sequence>
<dbReference type="PANTHER" id="PTHR11875">
    <property type="entry name" value="TESTIS-SPECIFIC Y-ENCODED PROTEIN"/>
    <property type="match status" value="1"/>
</dbReference>
<evidence type="ECO:0000313" key="4">
    <source>
        <dbReference type="EMBL" id="KAF9462237.1"/>
    </source>
</evidence>
<dbReference type="InterPro" id="IPR002164">
    <property type="entry name" value="NAP_family"/>
</dbReference>
<evidence type="ECO:0008006" key="6">
    <source>
        <dbReference type="Google" id="ProtNLM"/>
    </source>
</evidence>
<evidence type="ECO:0000256" key="1">
    <source>
        <dbReference type="ARBA" id="ARBA00009947"/>
    </source>
</evidence>
<dbReference type="Pfam" id="PF00956">
    <property type="entry name" value="NAP"/>
    <property type="match status" value="1"/>
</dbReference>
<accession>A0A9P5Y4S3</accession>
<dbReference type="Gene3D" id="1.20.5.1500">
    <property type="match status" value="1"/>
</dbReference>
<comment type="caution">
    <text evidence="4">The sequence shown here is derived from an EMBL/GenBank/DDBJ whole genome shotgun (WGS) entry which is preliminary data.</text>
</comment>
<dbReference type="EMBL" id="MU150274">
    <property type="protein sequence ID" value="KAF9462237.1"/>
    <property type="molecule type" value="Genomic_DNA"/>
</dbReference>
<dbReference type="InterPro" id="IPR037231">
    <property type="entry name" value="NAP-like_sf"/>
</dbReference>
<evidence type="ECO:0000313" key="5">
    <source>
        <dbReference type="Proteomes" id="UP000807353"/>
    </source>
</evidence>
<name>A0A9P5Y4S3_9AGAR</name>
<dbReference type="Gene3D" id="3.30.1120.90">
    <property type="entry name" value="Nucleosome assembly protein"/>
    <property type="match status" value="1"/>
</dbReference>
<evidence type="ECO:0000256" key="2">
    <source>
        <dbReference type="RuleBase" id="RU003876"/>
    </source>
</evidence>